<dbReference type="Pfam" id="PF07899">
    <property type="entry name" value="Frigida"/>
    <property type="match status" value="1"/>
</dbReference>
<organism evidence="6 7">
    <name type="scientific">Dendrobium catenatum</name>
    <dbReference type="NCBI Taxonomy" id="906689"/>
    <lineage>
        <taxon>Eukaryota</taxon>
        <taxon>Viridiplantae</taxon>
        <taxon>Streptophyta</taxon>
        <taxon>Embryophyta</taxon>
        <taxon>Tracheophyta</taxon>
        <taxon>Spermatophyta</taxon>
        <taxon>Magnoliopsida</taxon>
        <taxon>Liliopsida</taxon>
        <taxon>Asparagales</taxon>
        <taxon>Orchidaceae</taxon>
        <taxon>Epidendroideae</taxon>
        <taxon>Malaxideae</taxon>
        <taxon>Dendrobiinae</taxon>
        <taxon>Dendrobium</taxon>
    </lineage>
</organism>
<evidence type="ECO:0000313" key="7">
    <source>
        <dbReference type="Proteomes" id="UP000233837"/>
    </source>
</evidence>
<keyword evidence="2 4" id="KW-0221">Differentiation</keyword>
<dbReference type="EMBL" id="KZ502537">
    <property type="protein sequence ID" value="PKU76637.1"/>
    <property type="molecule type" value="Genomic_DNA"/>
</dbReference>
<dbReference type="AlphaFoldDB" id="A0A2I0WLV2"/>
<evidence type="ECO:0000256" key="1">
    <source>
        <dbReference type="ARBA" id="ARBA00008956"/>
    </source>
</evidence>
<dbReference type="GO" id="GO:0009908">
    <property type="term" value="P:flower development"/>
    <property type="evidence" value="ECO:0007669"/>
    <property type="project" value="UniProtKB-KW"/>
</dbReference>
<reference evidence="6 7" key="1">
    <citation type="journal article" date="2016" name="Sci. Rep.">
        <title>The Dendrobium catenatum Lindl. genome sequence provides insights into polysaccharide synthase, floral development and adaptive evolution.</title>
        <authorList>
            <person name="Zhang G.Q."/>
            <person name="Xu Q."/>
            <person name="Bian C."/>
            <person name="Tsai W.C."/>
            <person name="Yeh C.M."/>
            <person name="Liu K.W."/>
            <person name="Yoshida K."/>
            <person name="Zhang L.S."/>
            <person name="Chang S.B."/>
            <person name="Chen F."/>
            <person name="Shi Y."/>
            <person name="Su Y.Y."/>
            <person name="Zhang Y.Q."/>
            <person name="Chen L.J."/>
            <person name="Yin Y."/>
            <person name="Lin M."/>
            <person name="Huang H."/>
            <person name="Deng H."/>
            <person name="Wang Z.W."/>
            <person name="Zhu S.L."/>
            <person name="Zhao X."/>
            <person name="Deng C."/>
            <person name="Niu S.C."/>
            <person name="Huang J."/>
            <person name="Wang M."/>
            <person name="Liu G.H."/>
            <person name="Yang H.J."/>
            <person name="Xiao X.J."/>
            <person name="Hsiao Y.Y."/>
            <person name="Wu W.L."/>
            <person name="Chen Y.Y."/>
            <person name="Mitsuda N."/>
            <person name="Ohme-Takagi M."/>
            <person name="Luo Y.B."/>
            <person name="Van de Peer Y."/>
            <person name="Liu Z.J."/>
        </authorList>
    </citation>
    <scope>NUCLEOTIDE SEQUENCE [LARGE SCALE GENOMIC DNA]</scope>
    <source>
        <tissue evidence="6">The whole plant</tissue>
    </source>
</reference>
<dbReference type="OrthoDB" id="1166059at2759"/>
<keyword evidence="4" id="KW-0217">Developmental protein</keyword>
<evidence type="ECO:0000313" key="6">
    <source>
        <dbReference type="EMBL" id="PKU76637.1"/>
    </source>
</evidence>
<keyword evidence="3 4" id="KW-0287">Flowering</keyword>
<feature type="compositionally biased region" description="Low complexity" evidence="5">
    <location>
        <begin position="393"/>
        <end position="408"/>
    </location>
</feature>
<evidence type="ECO:0000256" key="3">
    <source>
        <dbReference type="ARBA" id="ARBA00023089"/>
    </source>
</evidence>
<dbReference type="PANTHER" id="PTHR31791:SF47">
    <property type="entry name" value="INACTIVE FRIGIDA-LIKE PROTEIN 2"/>
    <property type="match status" value="1"/>
</dbReference>
<gene>
    <name evidence="6" type="primary">FRI</name>
    <name evidence="6" type="ORF">MA16_Dca001242</name>
</gene>
<evidence type="ECO:0000256" key="2">
    <source>
        <dbReference type="ARBA" id="ARBA00022782"/>
    </source>
</evidence>
<dbReference type="PANTHER" id="PTHR31791">
    <property type="entry name" value="FRIGIDA-LIKE PROTEIN 3-RELATED"/>
    <property type="match status" value="1"/>
</dbReference>
<keyword evidence="7" id="KW-1185">Reference proteome</keyword>
<protein>
    <recommendedName>
        <fullName evidence="4">FRIGIDA-like protein</fullName>
    </recommendedName>
</protein>
<reference evidence="6 7" key="2">
    <citation type="journal article" date="2017" name="Nature">
        <title>The Apostasia genome and the evolution of orchids.</title>
        <authorList>
            <person name="Zhang G.Q."/>
            <person name="Liu K.W."/>
            <person name="Li Z."/>
            <person name="Lohaus R."/>
            <person name="Hsiao Y.Y."/>
            <person name="Niu S.C."/>
            <person name="Wang J.Y."/>
            <person name="Lin Y.C."/>
            <person name="Xu Q."/>
            <person name="Chen L.J."/>
            <person name="Yoshida K."/>
            <person name="Fujiwara S."/>
            <person name="Wang Z.W."/>
            <person name="Zhang Y.Q."/>
            <person name="Mitsuda N."/>
            <person name="Wang M."/>
            <person name="Liu G.H."/>
            <person name="Pecoraro L."/>
            <person name="Huang H.X."/>
            <person name="Xiao X.J."/>
            <person name="Lin M."/>
            <person name="Wu X.Y."/>
            <person name="Wu W.L."/>
            <person name="Chen Y.Y."/>
            <person name="Chang S.B."/>
            <person name="Sakamoto S."/>
            <person name="Ohme-Takagi M."/>
            <person name="Yagi M."/>
            <person name="Zeng S.J."/>
            <person name="Shen C.Y."/>
            <person name="Yeh C.M."/>
            <person name="Luo Y.B."/>
            <person name="Tsai W.C."/>
            <person name="Van de Peer Y."/>
            <person name="Liu Z.J."/>
        </authorList>
    </citation>
    <scope>NUCLEOTIDE SEQUENCE [LARGE SCALE GENOMIC DNA]</scope>
    <source>
        <tissue evidence="6">The whole plant</tissue>
    </source>
</reference>
<dbReference type="InterPro" id="IPR012474">
    <property type="entry name" value="Frigida"/>
</dbReference>
<comment type="similarity">
    <text evidence="1 4">Belongs to the Frigida family.</text>
</comment>
<evidence type="ECO:0000256" key="5">
    <source>
        <dbReference type="SAM" id="MobiDB-lite"/>
    </source>
</evidence>
<dbReference type="Proteomes" id="UP000233837">
    <property type="component" value="Unassembled WGS sequence"/>
</dbReference>
<feature type="region of interest" description="Disordered" evidence="5">
    <location>
        <begin position="387"/>
        <end position="471"/>
    </location>
</feature>
<name>A0A2I0WLV2_9ASPA</name>
<evidence type="ECO:0000256" key="4">
    <source>
        <dbReference type="RuleBase" id="RU364012"/>
    </source>
</evidence>
<sequence length="536" mass="59731">MGIADIQAAINSIPAKKEDLRKAFEELESYSSSFTSFTLQWRDIDDHLSVIEKSIDKRFRELKAKPAPEKPTAPVSAANAKVGQDRPVIEPRTDLKYHCVKMDAMGLKSCIIDRKDNAAVRRELGPALLCSPDPVKLVLDSFEGFVSSSGKTQSENQTIRKTYLVILECFHGLKLEVKHSDKERARRVAKDCYDLIKIQKNDHNRQIIFNSEKKEKNHHVVVLMVFLRLIVTFGLLEYFAIGDILDVLVTVASKKNIVDLCRHSALEEKLPDLINKLNKKGRQLDSVKFVLAFNLQHKFPPASLFEAYIKEAGKGFQKRALQGKNSAQLKSKAISEQIIAVRAVIRAVKEFNLGDLYPLGSLQNRVQQLKKQRLEKEKQWLENKGMSVLPDDQNQNQNQNQNQHQQPNKRPRPSDSSATVLRPLPPHSQIQPQPGPVNSAPTVLRPHPHSQIQPQPGPVNSAPTILPGHPHSENRPQLGLVDPSAYMGLVSSYGSAAAPPFYGLGNPIGLVGSLGPLPYGGYPGSGFPPYNRPPYP</sequence>
<proteinExistence type="inferred from homology"/>
<accession>A0A2I0WLV2</accession>
<dbReference type="GO" id="GO:0030154">
    <property type="term" value="P:cell differentiation"/>
    <property type="evidence" value="ECO:0007669"/>
    <property type="project" value="UniProtKB-KW"/>
</dbReference>
<dbReference type="STRING" id="906689.A0A2I0WLV2"/>